<dbReference type="OrthoDB" id="2273311at2759"/>
<evidence type="ECO:0000313" key="2">
    <source>
        <dbReference type="Proteomes" id="UP000014254"/>
    </source>
</evidence>
<gene>
    <name evidence="1" type="ORF">HMPREF1544_05016</name>
</gene>
<dbReference type="Proteomes" id="UP000014254">
    <property type="component" value="Unassembled WGS sequence"/>
</dbReference>
<accession>S2JZB7</accession>
<protein>
    <recommendedName>
        <fullName evidence="3">Reverse transcriptase zinc-binding domain-containing protein</fullName>
    </recommendedName>
</protein>
<keyword evidence="2" id="KW-1185">Reference proteome</keyword>
<dbReference type="EMBL" id="KE123955">
    <property type="protein sequence ID" value="EPB88183.1"/>
    <property type="molecule type" value="Genomic_DNA"/>
</dbReference>
<reference evidence="2" key="1">
    <citation type="submission" date="2013-05" db="EMBL/GenBank/DDBJ databases">
        <title>The Genome sequence of Mucor circinelloides f. circinelloides 1006PhL.</title>
        <authorList>
            <consortium name="The Broad Institute Genomics Platform"/>
            <person name="Cuomo C."/>
            <person name="Earl A."/>
            <person name="Findley K."/>
            <person name="Lee S.C."/>
            <person name="Walker B."/>
            <person name="Young S."/>
            <person name="Zeng Q."/>
            <person name="Gargeya S."/>
            <person name="Fitzgerald M."/>
            <person name="Haas B."/>
            <person name="Abouelleil A."/>
            <person name="Allen A.W."/>
            <person name="Alvarado L."/>
            <person name="Arachchi H.M."/>
            <person name="Berlin A.M."/>
            <person name="Chapman S.B."/>
            <person name="Gainer-Dewar J."/>
            <person name="Goldberg J."/>
            <person name="Griggs A."/>
            <person name="Gujja S."/>
            <person name="Hansen M."/>
            <person name="Howarth C."/>
            <person name="Imamovic A."/>
            <person name="Ireland A."/>
            <person name="Larimer J."/>
            <person name="McCowan C."/>
            <person name="Murphy C."/>
            <person name="Pearson M."/>
            <person name="Poon T.W."/>
            <person name="Priest M."/>
            <person name="Roberts A."/>
            <person name="Saif S."/>
            <person name="Shea T."/>
            <person name="Sisk P."/>
            <person name="Sykes S."/>
            <person name="Wortman J."/>
            <person name="Nusbaum C."/>
            <person name="Birren B."/>
        </authorList>
    </citation>
    <scope>NUCLEOTIDE SEQUENCE [LARGE SCALE GENOMIC DNA]</scope>
    <source>
        <strain evidence="2">1006PhL</strain>
    </source>
</reference>
<name>S2JZB7_MUCC1</name>
<dbReference type="InParanoid" id="S2JZB7"/>
<evidence type="ECO:0000313" key="1">
    <source>
        <dbReference type="EMBL" id="EPB88183.1"/>
    </source>
</evidence>
<dbReference type="VEuPathDB" id="FungiDB:HMPREF1544_05016"/>
<organism evidence="1 2">
    <name type="scientific">Mucor circinelloides f. circinelloides (strain 1006PhL)</name>
    <name type="common">Mucormycosis agent</name>
    <name type="synonym">Calyptromyces circinelloides</name>
    <dbReference type="NCBI Taxonomy" id="1220926"/>
    <lineage>
        <taxon>Eukaryota</taxon>
        <taxon>Fungi</taxon>
        <taxon>Fungi incertae sedis</taxon>
        <taxon>Mucoromycota</taxon>
        <taxon>Mucoromycotina</taxon>
        <taxon>Mucoromycetes</taxon>
        <taxon>Mucorales</taxon>
        <taxon>Mucorineae</taxon>
        <taxon>Mucoraceae</taxon>
        <taxon>Mucor</taxon>
    </lineage>
</organism>
<proteinExistence type="predicted"/>
<dbReference type="AlphaFoldDB" id="S2JZB7"/>
<sequence>MSPLCAVCSTVDDNSIDHFLFYCPSKSEVWQGLIFEFLWPTVTINDIRHSLLTFDFYNIRYSQRPRASSRHHIVIIAMANIWKAHYRLIIFDHVSFAPAAVLNSIRIDIIQQMIDENHAHAASL</sequence>
<evidence type="ECO:0008006" key="3">
    <source>
        <dbReference type="Google" id="ProtNLM"/>
    </source>
</evidence>